<comment type="similarity">
    <text evidence="4">Belongs to the alanine racemase family.</text>
</comment>
<feature type="binding site" evidence="4 6">
    <location>
        <position position="129"/>
    </location>
    <ligand>
        <name>substrate</name>
    </ligand>
</feature>
<evidence type="ECO:0000256" key="3">
    <source>
        <dbReference type="ARBA" id="ARBA00023235"/>
    </source>
</evidence>
<name>A0A2U1T0P5_9MICO</name>
<dbReference type="InterPro" id="IPR001608">
    <property type="entry name" value="Ala_racemase_N"/>
</dbReference>
<dbReference type="FunFam" id="3.20.20.10:FF:000002">
    <property type="entry name" value="Alanine racemase"/>
    <property type="match status" value="1"/>
</dbReference>
<dbReference type="UniPathway" id="UPA00042">
    <property type="reaction ID" value="UER00497"/>
</dbReference>
<dbReference type="InterPro" id="IPR011079">
    <property type="entry name" value="Ala_racemase_C"/>
</dbReference>
<evidence type="ECO:0000256" key="5">
    <source>
        <dbReference type="PIRSR" id="PIRSR600821-50"/>
    </source>
</evidence>
<dbReference type="GO" id="GO:0009252">
    <property type="term" value="P:peptidoglycan biosynthetic process"/>
    <property type="evidence" value="ECO:0007669"/>
    <property type="project" value="TreeGrafter"/>
</dbReference>
<keyword evidence="3 4" id="KW-0413">Isomerase</keyword>
<dbReference type="CDD" id="cd00430">
    <property type="entry name" value="PLPDE_III_AR"/>
    <property type="match status" value="1"/>
</dbReference>
<protein>
    <recommendedName>
        <fullName evidence="4">Alanine racemase</fullName>
        <ecNumber evidence="4">5.1.1.1</ecNumber>
    </recommendedName>
</protein>
<dbReference type="PANTHER" id="PTHR30511:SF0">
    <property type="entry name" value="ALANINE RACEMASE, CATABOLIC-RELATED"/>
    <property type="match status" value="1"/>
</dbReference>
<dbReference type="GO" id="GO:0005829">
    <property type="term" value="C:cytosol"/>
    <property type="evidence" value="ECO:0007669"/>
    <property type="project" value="TreeGrafter"/>
</dbReference>
<gene>
    <name evidence="8" type="primary">alr</name>
    <name evidence="8" type="ORF">DF220_06000</name>
</gene>
<dbReference type="NCBIfam" id="TIGR00492">
    <property type="entry name" value="alr"/>
    <property type="match status" value="1"/>
</dbReference>
<dbReference type="Gene3D" id="3.20.20.10">
    <property type="entry name" value="Alanine racemase"/>
    <property type="match status" value="1"/>
</dbReference>
<dbReference type="AlphaFoldDB" id="A0A2U1T0P5"/>
<feature type="active site" description="Proton acceptor; specific for D-alanine" evidence="4">
    <location>
        <position position="36"/>
    </location>
</feature>
<evidence type="ECO:0000256" key="2">
    <source>
        <dbReference type="ARBA" id="ARBA00022898"/>
    </source>
</evidence>
<dbReference type="EMBL" id="QEEX01000001">
    <property type="protein sequence ID" value="PWB97428.1"/>
    <property type="molecule type" value="Genomic_DNA"/>
</dbReference>
<dbReference type="InterPro" id="IPR029066">
    <property type="entry name" value="PLP-binding_barrel"/>
</dbReference>
<evidence type="ECO:0000256" key="4">
    <source>
        <dbReference type="HAMAP-Rule" id="MF_01201"/>
    </source>
</evidence>
<proteinExistence type="inferred from homology"/>
<dbReference type="GO" id="GO:0008784">
    <property type="term" value="F:alanine racemase activity"/>
    <property type="evidence" value="ECO:0007669"/>
    <property type="project" value="UniProtKB-UniRule"/>
</dbReference>
<feature type="binding site" evidence="4 6">
    <location>
        <position position="307"/>
    </location>
    <ligand>
        <name>substrate</name>
    </ligand>
</feature>
<evidence type="ECO:0000313" key="8">
    <source>
        <dbReference type="EMBL" id="PWB97428.1"/>
    </source>
</evidence>
<dbReference type="PANTHER" id="PTHR30511">
    <property type="entry name" value="ALANINE RACEMASE"/>
    <property type="match status" value="1"/>
</dbReference>
<dbReference type="HAMAP" id="MF_01201">
    <property type="entry name" value="Ala_racemase"/>
    <property type="match status" value="1"/>
</dbReference>
<dbReference type="GO" id="GO:0030632">
    <property type="term" value="P:D-alanine biosynthetic process"/>
    <property type="evidence" value="ECO:0007669"/>
    <property type="project" value="UniProtKB-UniRule"/>
</dbReference>
<organism evidence="8 9">
    <name type="scientific">Homoserinimonas hongtaonis</name>
    <dbReference type="NCBI Taxonomy" id="2079791"/>
    <lineage>
        <taxon>Bacteria</taxon>
        <taxon>Bacillati</taxon>
        <taxon>Actinomycetota</taxon>
        <taxon>Actinomycetes</taxon>
        <taxon>Micrococcales</taxon>
        <taxon>Microbacteriaceae</taxon>
        <taxon>Homoserinimonas</taxon>
    </lineage>
</organism>
<comment type="catalytic activity">
    <reaction evidence="4">
        <text>L-alanine = D-alanine</text>
        <dbReference type="Rhea" id="RHEA:20249"/>
        <dbReference type="ChEBI" id="CHEBI:57416"/>
        <dbReference type="ChEBI" id="CHEBI:57972"/>
        <dbReference type="EC" id="5.1.1.1"/>
    </reaction>
</comment>
<keyword evidence="9" id="KW-1185">Reference proteome</keyword>
<dbReference type="InterPro" id="IPR009006">
    <property type="entry name" value="Ala_racemase/Decarboxylase_C"/>
</dbReference>
<sequence length="366" mass="38518">MSGALRNLSVSLGAITRNVEHLRNVVGTQHTMAVVKAQAYGHGAVESARAAIAGGADWLGVADISEGLALRRAGLDAPILAWLHDPEQDFSQAVAERIDLGVSYLAQLDRVADAGFARVHLKVDTGLSRNGVERAHWAAVFARAAELEKSGRIRVVGMFSHLANAGRASDLDQIAVFDEAIAAARDAGLSPELLHIAATAGAIDLPEARYNLVRLGIGIYGLSPFEDRSSADLALEPAMRLTARIAAVKRVPAGSGVSYGLSYRTAKETTLALIPLGYADGIPRHASGTGAVWVNGVVCPIAGRIAMDQFVVDLGTVEASIDDEAVLFGDPADGVPSADDWALACDTINYEIVTRLGGRIVRSFRP</sequence>
<accession>A0A2U1T0P5</accession>
<dbReference type="SUPFAM" id="SSF51419">
    <property type="entry name" value="PLP-binding barrel"/>
    <property type="match status" value="1"/>
</dbReference>
<comment type="function">
    <text evidence="4">Catalyzes the interconversion of L-alanine and D-alanine. May also act on other amino acids.</text>
</comment>
<evidence type="ECO:0000256" key="6">
    <source>
        <dbReference type="PIRSR" id="PIRSR600821-52"/>
    </source>
</evidence>
<reference evidence="9" key="1">
    <citation type="submission" date="2018-04" db="EMBL/GenBank/DDBJ databases">
        <authorList>
            <person name="Liu S."/>
            <person name="Wang Z."/>
            <person name="Li J."/>
        </authorList>
    </citation>
    <scope>NUCLEOTIDE SEQUENCE [LARGE SCALE GENOMIC DNA]</scope>
    <source>
        <strain evidence="9">S1194</strain>
    </source>
</reference>
<comment type="caution">
    <text evidence="8">The sequence shown here is derived from an EMBL/GenBank/DDBJ whole genome shotgun (WGS) entry which is preliminary data.</text>
</comment>
<dbReference type="InterPro" id="IPR000821">
    <property type="entry name" value="Ala_racemase"/>
</dbReference>
<feature type="modified residue" description="N6-(pyridoxal phosphate)lysine" evidence="4 5">
    <location>
        <position position="36"/>
    </location>
</feature>
<dbReference type="RefSeq" id="WP_108997419.1">
    <property type="nucleotide sequence ID" value="NZ_QEEX01000001.1"/>
</dbReference>
<comment type="cofactor">
    <cofactor evidence="1 4 5">
        <name>pyridoxal 5'-phosphate</name>
        <dbReference type="ChEBI" id="CHEBI:597326"/>
    </cofactor>
</comment>
<feature type="domain" description="Alanine racemase C-terminal" evidence="7">
    <location>
        <begin position="238"/>
        <end position="365"/>
    </location>
</feature>
<feature type="active site" description="Proton acceptor; specific for L-alanine" evidence="4">
    <location>
        <position position="259"/>
    </location>
</feature>
<dbReference type="Proteomes" id="UP000244978">
    <property type="component" value="Unassembled WGS sequence"/>
</dbReference>
<dbReference type="SUPFAM" id="SSF50621">
    <property type="entry name" value="Alanine racemase C-terminal domain-like"/>
    <property type="match status" value="1"/>
</dbReference>
<evidence type="ECO:0000313" key="9">
    <source>
        <dbReference type="Proteomes" id="UP000244978"/>
    </source>
</evidence>
<dbReference type="GO" id="GO:0030170">
    <property type="term" value="F:pyridoxal phosphate binding"/>
    <property type="evidence" value="ECO:0007669"/>
    <property type="project" value="UniProtKB-UniRule"/>
</dbReference>
<dbReference type="SMART" id="SM01005">
    <property type="entry name" value="Ala_racemase_C"/>
    <property type="match status" value="1"/>
</dbReference>
<dbReference type="EC" id="5.1.1.1" evidence="4"/>
<dbReference type="Pfam" id="PF00842">
    <property type="entry name" value="Ala_racemase_C"/>
    <property type="match status" value="1"/>
</dbReference>
<evidence type="ECO:0000259" key="7">
    <source>
        <dbReference type="SMART" id="SM01005"/>
    </source>
</evidence>
<comment type="pathway">
    <text evidence="4">Amino-acid biosynthesis; D-alanine biosynthesis; D-alanine from L-alanine: step 1/1.</text>
</comment>
<evidence type="ECO:0000256" key="1">
    <source>
        <dbReference type="ARBA" id="ARBA00001933"/>
    </source>
</evidence>
<dbReference type="PRINTS" id="PR00992">
    <property type="entry name" value="ALARACEMASE"/>
</dbReference>
<dbReference type="Gene3D" id="2.40.37.10">
    <property type="entry name" value="Lyase, Ornithine Decarboxylase, Chain A, domain 1"/>
    <property type="match status" value="1"/>
</dbReference>
<dbReference type="Pfam" id="PF01168">
    <property type="entry name" value="Ala_racemase_N"/>
    <property type="match status" value="1"/>
</dbReference>
<keyword evidence="2 4" id="KW-0663">Pyridoxal phosphate</keyword>